<dbReference type="InterPro" id="IPR002100">
    <property type="entry name" value="TF_MADSbox"/>
</dbReference>
<dbReference type="SMART" id="SM00432">
    <property type="entry name" value="MADS"/>
    <property type="match status" value="1"/>
</dbReference>
<dbReference type="SUPFAM" id="SSF55455">
    <property type="entry name" value="SRF-like"/>
    <property type="match status" value="1"/>
</dbReference>
<dbReference type="InterPro" id="IPR036879">
    <property type="entry name" value="TF_MADSbox_sf"/>
</dbReference>
<comment type="caution">
    <text evidence="7">The sequence shown here is derived from an EMBL/GenBank/DDBJ whole genome shotgun (WGS) entry which is preliminary data.</text>
</comment>
<evidence type="ECO:0000256" key="3">
    <source>
        <dbReference type="ARBA" id="ARBA00023125"/>
    </source>
</evidence>
<keyword evidence="4" id="KW-0804">Transcription</keyword>
<evidence type="ECO:0000259" key="6">
    <source>
        <dbReference type="PROSITE" id="PS50066"/>
    </source>
</evidence>
<dbReference type="GO" id="GO:0046983">
    <property type="term" value="F:protein dimerization activity"/>
    <property type="evidence" value="ECO:0007669"/>
    <property type="project" value="InterPro"/>
</dbReference>
<dbReference type="Proteomes" id="UP000289340">
    <property type="component" value="Chromosome 8"/>
</dbReference>
<evidence type="ECO:0000256" key="2">
    <source>
        <dbReference type="ARBA" id="ARBA00023015"/>
    </source>
</evidence>
<dbReference type="EMBL" id="QZWG01000008">
    <property type="protein sequence ID" value="RZB96077.1"/>
    <property type="molecule type" value="Genomic_DNA"/>
</dbReference>
<protein>
    <submittedName>
        <fullName evidence="7">Agamous-like MADS-box protein AGL82</fullName>
    </submittedName>
</protein>
<gene>
    <name evidence="7" type="ORF">D0Y65_020078</name>
</gene>
<dbReference type="PANTHER" id="PTHR48019">
    <property type="entry name" value="SERUM RESPONSE FACTOR HOMOLOG"/>
    <property type="match status" value="1"/>
</dbReference>
<dbReference type="Pfam" id="PF00319">
    <property type="entry name" value="SRF-TF"/>
    <property type="match status" value="1"/>
</dbReference>
<dbReference type="Gene3D" id="3.40.1810.10">
    <property type="entry name" value="Transcription factor, MADS-box"/>
    <property type="match status" value="1"/>
</dbReference>
<sequence length="326" mass="37604">MGRGRIPMELIKEEKACEKTFHKRKKGLLKKAYEFSTLCAVDVGVIIYAPKYLNEPETWPQDQDSREVKRVIQKYHNTTSDRHPKVYDVQEYFNDRMKKIESEISKVHKEEIKLMYPTWNESYNTLGEKQLRMFVGILDAKLDACNQRMNMLKQDSKGKGIAKSDKIETLTPYMASNLGSHLNFMSQTQLFTPSDNNQVAFYPFQLSQSSQPSTFHGGQSCVQLMEKNAMVDWANQVGVGANCDPKMGVLKEDQSNKTQNSSPCYYNGNMQTTQSYMQTLHSLLQYDATFQILSNQLGQPPGFEHNSFYDSNMFQSQFFNYMHGKK</sequence>
<reference evidence="7 8" key="1">
    <citation type="submission" date="2018-09" db="EMBL/GenBank/DDBJ databases">
        <title>A high-quality reference genome of wild soybean provides a powerful tool to mine soybean genomes.</title>
        <authorList>
            <person name="Xie M."/>
            <person name="Chung C.Y.L."/>
            <person name="Li M.-W."/>
            <person name="Wong F.-L."/>
            <person name="Chan T.-F."/>
            <person name="Lam H.-M."/>
        </authorList>
    </citation>
    <scope>NUCLEOTIDE SEQUENCE [LARGE SCALE GENOMIC DNA]</scope>
    <source>
        <strain evidence="8">cv. W05</strain>
        <tissue evidence="7">Hypocotyl of etiolated seedlings</tissue>
    </source>
</reference>
<keyword evidence="2" id="KW-0805">Transcription regulation</keyword>
<dbReference type="PRINTS" id="PR00404">
    <property type="entry name" value="MADSDOMAIN"/>
</dbReference>
<evidence type="ECO:0000256" key="4">
    <source>
        <dbReference type="ARBA" id="ARBA00023163"/>
    </source>
</evidence>
<comment type="subcellular location">
    <subcellularLocation>
        <location evidence="1">Nucleus</location>
    </subcellularLocation>
</comment>
<keyword evidence="8" id="KW-1185">Reference proteome</keyword>
<dbReference type="GO" id="GO:0000981">
    <property type="term" value="F:DNA-binding transcription factor activity, RNA polymerase II-specific"/>
    <property type="evidence" value="ECO:0007669"/>
    <property type="project" value="InterPro"/>
</dbReference>
<accession>A0A445JCM8</accession>
<keyword evidence="3" id="KW-0238">DNA-binding</keyword>
<evidence type="ECO:0000256" key="1">
    <source>
        <dbReference type="ARBA" id="ARBA00004123"/>
    </source>
</evidence>
<evidence type="ECO:0000313" key="7">
    <source>
        <dbReference type="EMBL" id="RZB96077.1"/>
    </source>
</evidence>
<dbReference type="PROSITE" id="PS50066">
    <property type="entry name" value="MADS_BOX_2"/>
    <property type="match status" value="1"/>
</dbReference>
<dbReference type="AlphaFoldDB" id="A0A445JCM8"/>
<dbReference type="GO" id="GO:0000987">
    <property type="term" value="F:cis-regulatory region sequence-specific DNA binding"/>
    <property type="evidence" value="ECO:0007669"/>
    <property type="project" value="InterPro"/>
</dbReference>
<organism evidence="7 8">
    <name type="scientific">Glycine soja</name>
    <name type="common">Wild soybean</name>
    <dbReference type="NCBI Taxonomy" id="3848"/>
    <lineage>
        <taxon>Eukaryota</taxon>
        <taxon>Viridiplantae</taxon>
        <taxon>Streptophyta</taxon>
        <taxon>Embryophyta</taxon>
        <taxon>Tracheophyta</taxon>
        <taxon>Spermatophyta</taxon>
        <taxon>Magnoliopsida</taxon>
        <taxon>eudicotyledons</taxon>
        <taxon>Gunneridae</taxon>
        <taxon>Pentapetalae</taxon>
        <taxon>rosids</taxon>
        <taxon>fabids</taxon>
        <taxon>Fabales</taxon>
        <taxon>Fabaceae</taxon>
        <taxon>Papilionoideae</taxon>
        <taxon>50 kb inversion clade</taxon>
        <taxon>NPAAA clade</taxon>
        <taxon>indigoferoid/millettioid clade</taxon>
        <taxon>Phaseoleae</taxon>
        <taxon>Glycine</taxon>
        <taxon>Glycine subgen. Soja</taxon>
    </lineage>
</organism>
<dbReference type="Gramene" id="XM_028388006.1">
    <property type="protein sequence ID" value="XP_028243807.1"/>
    <property type="gene ID" value="LOC114421891"/>
</dbReference>
<dbReference type="GO" id="GO:0045944">
    <property type="term" value="P:positive regulation of transcription by RNA polymerase II"/>
    <property type="evidence" value="ECO:0007669"/>
    <property type="project" value="InterPro"/>
</dbReference>
<dbReference type="GO" id="GO:0005634">
    <property type="term" value="C:nucleus"/>
    <property type="evidence" value="ECO:0007669"/>
    <property type="project" value="UniProtKB-SubCell"/>
</dbReference>
<dbReference type="CDD" id="cd00266">
    <property type="entry name" value="MADS_SRF_like"/>
    <property type="match status" value="1"/>
</dbReference>
<proteinExistence type="predicted"/>
<dbReference type="InterPro" id="IPR033897">
    <property type="entry name" value="SRF-like_MADS-box"/>
</dbReference>
<feature type="domain" description="MADS-box" evidence="6">
    <location>
        <begin position="1"/>
        <end position="51"/>
    </location>
</feature>
<name>A0A445JCM8_GLYSO</name>
<keyword evidence="5" id="KW-0539">Nucleus</keyword>
<evidence type="ECO:0000256" key="5">
    <source>
        <dbReference type="ARBA" id="ARBA00023242"/>
    </source>
</evidence>
<evidence type="ECO:0000313" key="8">
    <source>
        <dbReference type="Proteomes" id="UP000289340"/>
    </source>
</evidence>
<dbReference type="InterPro" id="IPR050142">
    <property type="entry name" value="MADS-box/MEF2_TF"/>
</dbReference>